<dbReference type="InParanoid" id="D2VS51"/>
<dbReference type="EMBL" id="GG738893">
    <property type="protein sequence ID" value="EFC40280.1"/>
    <property type="molecule type" value="Genomic_DNA"/>
</dbReference>
<dbReference type="SUPFAM" id="SSF48097">
    <property type="entry name" value="Regulator of G-protein signaling, RGS"/>
    <property type="match status" value="1"/>
</dbReference>
<dbReference type="SMART" id="SM00315">
    <property type="entry name" value="RGS"/>
    <property type="match status" value="1"/>
</dbReference>
<dbReference type="PROSITE" id="PS50132">
    <property type="entry name" value="RGS"/>
    <property type="match status" value="1"/>
</dbReference>
<dbReference type="KEGG" id="ngr:NAEGRDRAFT_81034"/>
<evidence type="ECO:0000259" key="1">
    <source>
        <dbReference type="PROSITE" id="PS50132"/>
    </source>
</evidence>
<evidence type="ECO:0000313" key="2">
    <source>
        <dbReference type="EMBL" id="EFC40280.1"/>
    </source>
</evidence>
<keyword evidence="3" id="KW-1185">Reference proteome</keyword>
<dbReference type="AlphaFoldDB" id="D2VS51"/>
<dbReference type="PANTHER" id="PTHR10845:SF192">
    <property type="entry name" value="DOUBLE HIT, ISOFORM B"/>
    <property type="match status" value="1"/>
</dbReference>
<evidence type="ECO:0000313" key="3">
    <source>
        <dbReference type="Proteomes" id="UP000006671"/>
    </source>
</evidence>
<dbReference type="OMA" id="WPIRNRE"/>
<dbReference type="PANTHER" id="PTHR10845">
    <property type="entry name" value="REGULATOR OF G PROTEIN SIGNALING"/>
    <property type="match status" value="1"/>
</dbReference>
<dbReference type="VEuPathDB" id="AmoebaDB:NAEGRDRAFT_81034"/>
<dbReference type="Pfam" id="PF00615">
    <property type="entry name" value="RGS"/>
    <property type="match status" value="1"/>
</dbReference>
<accession>D2VS51</accession>
<feature type="domain" description="RGS" evidence="1">
    <location>
        <begin position="33"/>
        <end position="207"/>
    </location>
</feature>
<dbReference type="OrthoDB" id="10258558at2759"/>
<reference evidence="2 3" key="1">
    <citation type="journal article" date="2010" name="Cell">
        <title>The genome of Naegleria gruberi illuminates early eukaryotic versatility.</title>
        <authorList>
            <person name="Fritz-Laylin L.K."/>
            <person name="Prochnik S.E."/>
            <person name="Ginger M.L."/>
            <person name="Dacks J.B."/>
            <person name="Carpenter M.L."/>
            <person name="Field M.C."/>
            <person name="Kuo A."/>
            <person name="Paredez A."/>
            <person name="Chapman J."/>
            <person name="Pham J."/>
            <person name="Shu S."/>
            <person name="Neupane R."/>
            <person name="Cipriano M."/>
            <person name="Mancuso J."/>
            <person name="Tu H."/>
            <person name="Salamov A."/>
            <person name="Lindquist E."/>
            <person name="Shapiro H."/>
            <person name="Lucas S."/>
            <person name="Grigoriev I.V."/>
            <person name="Cande W.Z."/>
            <person name="Fulton C."/>
            <person name="Rokhsar D.S."/>
            <person name="Dawson S.C."/>
        </authorList>
    </citation>
    <scope>NUCLEOTIDE SEQUENCE [LARGE SCALE GENOMIC DNA]</scope>
    <source>
        <strain evidence="2 3">NEG-M</strain>
    </source>
</reference>
<dbReference type="InterPro" id="IPR044926">
    <property type="entry name" value="RGS_subdomain_2"/>
</dbReference>
<protein>
    <submittedName>
        <fullName evidence="2">RGS domain-containing protein</fullName>
    </submittedName>
</protein>
<dbReference type="InterPro" id="IPR023393">
    <property type="entry name" value="START-like_dom_sf"/>
</dbReference>
<dbReference type="GeneID" id="8854796"/>
<sequence length="541" mass="61390">MATKKQSSSSSPLKNVSAPKASVKDILQYFDMKFDSFMEYPPARQCFFTFLESTQNSEISLFLEQVEFFKSINELPNSSRRNRSFDVDEFSDQFLGAAGATLCESALLKACEIADNFIHDQAPNELNLKSDTKKKILDKIEKNRTYYGLESKNEYNWSGNSGKGKHISIVPFLDSTIFDDLESHILLSLKSNQFAPFLESEIFKEFIENQKIETLFMLATPRKAASPSSAIQATSDNIDFLFMLNNASSTSRSNSSTSTDSRDGSLAKSFVNSETLSVGEVKYLKSALLEYDQNLKWTLLTYSKEQEIYVMIGDHSCEQNFGRKDLMFYKSVTHYQYSSEKVFNALINFEFRKNYTNEPLVEGDFVKYHPKPSNQLGILDSELLETAVISESYEMKWPIRNREFILSCAATKSFTPENPKLETFYLFKKSTQNDVNETIRSKLKNVRGCCISALKVEPTSPTSCKATQVLFLDMKGLLTQNWGQKILTFKGGSKKKGSKTTLQSTPQQQLAQWIEKDSRLSLNSPLSDAILRTLAENQNII</sequence>
<organism evidence="3">
    <name type="scientific">Naegleria gruberi</name>
    <name type="common">Amoeba</name>
    <dbReference type="NCBI Taxonomy" id="5762"/>
    <lineage>
        <taxon>Eukaryota</taxon>
        <taxon>Discoba</taxon>
        <taxon>Heterolobosea</taxon>
        <taxon>Tetramitia</taxon>
        <taxon>Eutetramitia</taxon>
        <taxon>Vahlkampfiidae</taxon>
        <taxon>Naegleria</taxon>
    </lineage>
</organism>
<dbReference type="Gene3D" id="1.10.167.10">
    <property type="entry name" value="Regulator of G-protein Signalling 4, domain 2"/>
    <property type="match status" value="1"/>
</dbReference>
<dbReference type="SUPFAM" id="SSF55961">
    <property type="entry name" value="Bet v1-like"/>
    <property type="match status" value="1"/>
</dbReference>
<dbReference type="Gene3D" id="3.30.530.20">
    <property type="match status" value="1"/>
</dbReference>
<gene>
    <name evidence="2" type="ORF">NAEGRDRAFT_81034</name>
</gene>
<dbReference type="Proteomes" id="UP000006671">
    <property type="component" value="Unassembled WGS sequence"/>
</dbReference>
<dbReference type="RefSeq" id="XP_002673024.1">
    <property type="nucleotide sequence ID" value="XM_002672978.1"/>
</dbReference>
<dbReference type="InterPro" id="IPR016137">
    <property type="entry name" value="RGS"/>
</dbReference>
<proteinExistence type="predicted"/>
<dbReference type="InterPro" id="IPR036305">
    <property type="entry name" value="RGS_sf"/>
</dbReference>
<name>D2VS51_NAEGR</name>